<proteinExistence type="predicted"/>
<accession>A0AAE0T9N9</accession>
<sequence length="280" mass="31351">MEAQFQLLEEIITQRRRHGEEKSFSDMNTENVAESKTSIGDCGHDFIQMPYGDAGASSLHPRSPQAYKSSQINIQNSQDISHRLSPSVSQELYSAFHSPYSYVSDLMAGQSVAPTGAPSLQPLLTYKELYERNLLLEEENFKLVQELKSLREQLRMARPALDVDVTPRKVEFLKQLTSTLEQNFEGVVKPKATRLQFDSPSFDLLAIDHSTSQTQDIPALDEPFGAAADTAPKKYAWEENIASTGVKKLRLVDNIDCFVTPPQLSQALHIGNQPRKLVIS</sequence>
<protein>
    <submittedName>
        <fullName evidence="1">Uncharacterized protein</fullName>
    </submittedName>
</protein>
<name>A0AAE0T9N9_9BIVA</name>
<dbReference type="Proteomes" id="UP001195483">
    <property type="component" value="Unassembled WGS sequence"/>
</dbReference>
<dbReference type="AlphaFoldDB" id="A0AAE0T9N9"/>
<gene>
    <name evidence="1" type="ORF">CHS0354_041935</name>
</gene>
<reference evidence="1" key="1">
    <citation type="journal article" date="2021" name="Genome Biol. Evol.">
        <title>A High-Quality Reference Genome for a Parasitic Bivalve with Doubly Uniparental Inheritance (Bivalvia: Unionida).</title>
        <authorList>
            <person name="Smith C.H."/>
        </authorList>
    </citation>
    <scope>NUCLEOTIDE SEQUENCE</scope>
    <source>
        <strain evidence="1">CHS0354</strain>
    </source>
</reference>
<organism evidence="1 2">
    <name type="scientific">Potamilus streckersoni</name>
    <dbReference type="NCBI Taxonomy" id="2493646"/>
    <lineage>
        <taxon>Eukaryota</taxon>
        <taxon>Metazoa</taxon>
        <taxon>Spiralia</taxon>
        <taxon>Lophotrochozoa</taxon>
        <taxon>Mollusca</taxon>
        <taxon>Bivalvia</taxon>
        <taxon>Autobranchia</taxon>
        <taxon>Heteroconchia</taxon>
        <taxon>Palaeoheterodonta</taxon>
        <taxon>Unionida</taxon>
        <taxon>Unionoidea</taxon>
        <taxon>Unionidae</taxon>
        <taxon>Ambleminae</taxon>
        <taxon>Lampsilini</taxon>
        <taxon>Potamilus</taxon>
    </lineage>
</organism>
<keyword evidence="2" id="KW-1185">Reference proteome</keyword>
<reference evidence="1" key="3">
    <citation type="submission" date="2023-05" db="EMBL/GenBank/DDBJ databases">
        <authorList>
            <person name="Smith C.H."/>
        </authorList>
    </citation>
    <scope>NUCLEOTIDE SEQUENCE</scope>
    <source>
        <strain evidence="1">CHS0354</strain>
        <tissue evidence="1">Mantle</tissue>
    </source>
</reference>
<dbReference type="EMBL" id="JAEAOA010002352">
    <property type="protein sequence ID" value="KAK3606306.1"/>
    <property type="molecule type" value="Genomic_DNA"/>
</dbReference>
<comment type="caution">
    <text evidence="1">The sequence shown here is derived from an EMBL/GenBank/DDBJ whole genome shotgun (WGS) entry which is preliminary data.</text>
</comment>
<evidence type="ECO:0000313" key="2">
    <source>
        <dbReference type="Proteomes" id="UP001195483"/>
    </source>
</evidence>
<evidence type="ECO:0000313" key="1">
    <source>
        <dbReference type="EMBL" id="KAK3606306.1"/>
    </source>
</evidence>
<reference evidence="1" key="2">
    <citation type="journal article" date="2021" name="Genome Biol. Evol.">
        <title>Developing a high-quality reference genome for a parasitic bivalve with doubly uniparental inheritance (Bivalvia: Unionida).</title>
        <authorList>
            <person name="Smith C.H."/>
        </authorList>
    </citation>
    <scope>NUCLEOTIDE SEQUENCE</scope>
    <source>
        <strain evidence="1">CHS0354</strain>
        <tissue evidence="1">Mantle</tissue>
    </source>
</reference>